<keyword evidence="1" id="KW-1133">Transmembrane helix</keyword>
<dbReference type="EMBL" id="MGKV01000021">
    <property type="protein sequence ID" value="OGN31645.1"/>
    <property type="molecule type" value="Genomic_DNA"/>
</dbReference>
<name>A0A1F8H1W8_9BACT</name>
<feature type="domain" description="SCP" evidence="2">
    <location>
        <begin position="51"/>
        <end position="165"/>
    </location>
</feature>
<evidence type="ECO:0000256" key="1">
    <source>
        <dbReference type="SAM" id="Phobius"/>
    </source>
</evidence>
<dbReference type="AlphaFoldDB" id="A0A1F8H1W8"/>
<comment type="caution">
    <text evidence="3">The sequence shown here is derived from an EMBL/GenBank/DDBJ whole genome shotgun (WGS) entry which is preliminary data.</text>
</comment>
<dbReference type="PANTHER" id="PTHR31157:SF1">
    <property type="entry name" value="SCP DOMAIN-CONTAINING PROTEIN"/>
    <property type="match status" value="1"/>
</dbReference>
<dbReference type="STRING" id="1802707.A3J01_01955"/>
<dbReference type="SUPFAM" id="SSF55797">
    <property type="entry name" value="PR-1-like"/>
    <property type="match status" value="1"/>
</dbReference>
<evidence type="ECO:0000313" key="3">
    <source>
        <dbReference type="EMBL" id="OGN31645.1"/>
    </source>
</evidence>
<sequence>MRKHKFVWSNRLLLANLLLLLVIKAGVSYSALPLAEIAQPEAFDRGDIIQQTNKLRSLYGYSALKENKILDRAASQRLDDMVGGNYFSHISPSGVLPWHWLEVNGYQYSYAGENLAVGFFDAESVVDAWKQSPTHRDNLLNKNYREIGVAAAPAKIKNYSGFLVVQLLASPLSESSVAGVSTGPTSLSFVQLRPETSDIGGNPIIIGVTAGRSPLYNLSRVFNRTFSLYALMISLLAMTLLLFYDYERRKELAWRAAMHLFIFAVSFGVPLLSQVSEGLIF</sequence>
<dbReference type="CDD" id="cd05379">
    <property type="entry name" value="CAP_bacterial"/>
    <property type="match status" value="1"/>
</dbReference>
<gene>
    <name evidence="3" type="ORF">A3J01_01955</name>
</gene>
<keyword evidence="1" id="KW-0472">Membrane</keyword>
<protein>
    <recommendedName>
        <fullName evidence="2">SCP domain-containing protein</fullName>
    </recommendedName>
</protein>
<organism evidence="3 4">
    <name type="scientific">Candidatus Yanofskybacteria bacterium RIFCSPLOWO2_02_FULL_45_18</name>
    <dbReference type="NCBI Taxonomy" id="1802707"/>
    <lineage>
        <taxon>Bacteria</taxon>
        <taxon>Candidatus Yanofskyibacteriota</taxon>
    </lineage>
</organism>
<keyword evidence="1" id="KW-0812">Transmembrane</keyword>
<dbReference type="Gene3D" id="3.40.33.10">
    <property type="entry name" value="CAP"/>
    <property type="match status" value="1"/>
</dbReference>
<dbReference type="InterPro" id="IPR014044">
    <property type="entry name" value="CAP_dom"/>
</dbReference>
<feature type="transmembrane region" description="Helical" evidence="1">
    <location>
        <begin position="226"/>
        <end position="244"/>
    </location>
</feature>
<dbReference type="InterPro" id="IPR035940">
    <property type="entry name" value="CAP_sf"/>
</dbReference>
<dbReference type="Proteomes" id="UP000177609">
    <property type="component" value="Unassembled WGS sequence"/>
</dbReference>
<evidence type="ECO:0000313" key="4">
    <source>
        <dbReference type="Proteomes" id="UP000177609"/>
    </source>
</evidence>
<evidence type="ECO:0000259" key="2">
    <source>
        <dbReference type="Pfam" id="PF00188"/>
    </source>
</evidence>
<dbReference type="Pfam" id="PF00188">
    <property type="entry name" value="CAP"/>
    <property type="match status" value="1"/>
</dbReference>
<accession>A0A1F8H1W8</accession>
<proteinExistence type="predicted"/>
<reference evidence="3 4" key="1">
    <citation type="journal article" date="2016" name="Nat. Commun.">
        <title>Thousands of microbial genomes shed light on interconnected biogeochemical processes in an aquifer system.</title>
        <authorList>
            <person name="Anantharaman K."/>
            <person name="Brown C.T."/>
            <person name="Hug L.A."/>
            <person name="Sharon I."/>
            <person name="Castelle C.J."/>
            <person name="Probst A.J."/>
            <person name="Thomas B.C."/>
            <person name="Singh A."/>
            <person name="Wilkins M.J."/>
            <person name="Karaoz U."/>
            <person name="Brodie E.L."/>
            <person name="Williams K.H."/>
            <person name="Hubbard S.S."/>
            <person name="Banfield J.F."/>
        </authorList>
    </citation>
    <scope>NUCLEOTIDE SEQUENCE [LARGE SCALE GENOMIC DNA]</scope>
</reference>
<feature type="transmembrane region" description="Helical" evidence="1">
    <location>
        <begin position="256"/>
        <end position="275"/>
    </location>
</feature>
<dbReference type="PANTHER" id="PTHR31157">
    <property type="entry name" value="SCP DOMAIN-CONTAINING PROTEIN"/>
    <property type="match status" value="1"/>
</dbReference>